<evidence type="ECO:0000313" key="2">
    <source>
        <dbReference type="EMBL" id="MCR0985071.1"/>
    </source>
</evidence>
<evidence type="ECO:0000256" key="1">
    <source>
        <dbReference type="SAM" id="SignalP"/>
    </source>
</evidence>
<name>A0ABT1XAC8_9PROT</name>
<sequence>MSCLLLALALLAATPAGAAEDPFWMRDWTFGAVSGPPGPRALLARTGVRHLALRREGLTDPLGESCAAEVGYDDIRPRDRGAIARHFGPHWRFPAVLDTPGTVAGWVRCGDVNAVAVAFMRPGLGYRFFEDGLVIALR</sequence>
<proteinExistence type="predicted"/>
<feature type="signal peptide" evidence="1">
    <location>
        <begin position="1"/>
        <end position="18"/>
    </location>
</feature>
<keyword evidence="3" id="KW-1185">Reference proteome</keyword>
<comment type="caution">
    <text evidence="2">The sequence shown here is derived from an EMBL/GenBank/DDBJ whole genome shotgun (WGS) entry which is preliminary data.</text>
</comment>
<organism evidence="2 3">
    <name type="scientific">Roseomonas populi</name>
    <dbReference type="NCBI Taxonomy" id="3121582"/>
    <lineage>
        <taxon>Bacteria</taxon>
        <taxon>Pseudomonadati</taxon>
        <taxon>Pseudomonadota</taxon>
        <taxon>Alphaproteobacteria</taxon>
        <taxon>Acetobacterales</taxon>
        <taxon>Roseomonadaceae</taxon>
        <taxon>Roseomonas</taxon>
    </lineage>
</organism>
<gene>
    <name evidence="2" type="ORF">NRP21_23745</name>
</gene>
<accession>A0ABT1XAC8</accession>
<reference evidence="2 3" key="1">
    <citation type="submission" date="2022-06" db="EMBL/GenBank/DDBJ databases">
        <title>Roseomonas CN29.</title>
        <authorList>
            <person name="Cheng Y."/>
            <person name="He X."/>
        </authorList>
    </citation>
    <scope>NUCLEOTIDE SEQUENCE [LARGE SCALE GENOMIC DNA]</scope>
    <source>
        <strain evidence="2 3">CN29</strain>
    </source>
</reference>
<feature type="chain" id="PRO_5045641940" evidence="1">
    <location>
        <begin position="19"/>
        <end position="138"/>
    </location>
</feature>
<dbReference type="Proteomes" id="UP001524642">
    <property type="component" value="Unassembled WGS sequence"/>
</dbReference>
<dbReference type="RefSeq" id="WP_257718723.1">
    <property type="nucleotide sequence ID" value="NZ_JANJOU010000028.1"/>
</dbReference>
<protein>
    <submittedName>
        <fullName evidence="2">Uncharacterized protein</fullName>
    </submittedName>
</protein>
<evidence type="ECO:0000313" key="3">
    <source>
        <dbReference type="Proteomes" id="UP001524642"/>
    </source>
</evidence>
<dbReference type="EMBL" id="JANJOU010000028">
    <property type="protein sequence ID" value="MCR0985071.1"/>
    <property type="molecule type" value="Genomic_DNA"/>
</dbReference>
<keyword evidence="1" id="KW-0732">Signal</keyword>